<reference evidence="3 4" key="1">
    <citation type="submission" date="2016-10" db="EMBL/GenBank/DDBJ databases">
        <authorList>
            <person name="de Groot N.N."/>
        </authorList>
    </citation>
    <scope>NUCLEOTIDE SEQUENCE [LARGE SCALE GENOMIC DNA]</scope>
    <source>
        <strain evidence="3 4">DSM 797</strain>
    </source>
</reference>
<dbReference type="Proteomes" id="UP000199068">
    <property type="component" value="Unassembled WGS sequence"/>
</dbReference>
<dbReference type="Pfam" id="PF01177">
    <property type="entry name" value="Asp_Glu_race"/>
    <property type="match status" value="1"/>
</dbReference>
<dbReference type="InterPro" id="IPR004380">
    <property type="entry name" value="Asp_race"/>
</dbReference>
<dbReference type="STRING" id="1121325.SAMN04515677_105212"/>
<dbReference type="EMBL" id="FNGW01000005">
    <property type="protein sequence ID" value="SDM10445.1"/>
    <property type="molecule type" value="Genomic_DNA"/>
</dbReference>
<dbReference type="InterPro" id="IPR001920">
    <property type="entry name" value="Asp/Glu_race"/>
</dbReference>
<proteinExistence type="inferred from homology"/>
<keyword evidence="4" id="KW-1185">Reference proteome</keyword>
<dbReference type="GO" id="GO:0047661">
    <property type="term" value="F:amino-acid racemase activity"/>
    <property type="evidence" value="ECO:0007669"/>
    <property type="project" value="InterPro"/>
</dbReference>
<protein>
    <submittedName>
        <fullName evidence="3">Aspartate racemase</fullName>
    </submittedName>
</protein>
<dbReference type="Gene3D" id="3.40.50.1860">
    <property type="match status" value="2"/>
</dbReference>
<dbReference type="NCBIfam" id="TIGR00035">
    <property type="entry name" value="asp_race"/>
    <property type="match status" value="1"/>
</dbReference>
<dbReference type="RefSeq" id="WP_092726253.1">
    <property type="nucleotide sequence ID" value="NZ_FNGW01000005.1"/>
</dbReference>
<dbReference type="AlphaFoldDB" id="A0A1G9QJI1"/>
<dbReference type="PANTHER" id="PTHR21198:SF7">
    <property type="entry name" value="ASPARTATE-GLUTAMATE RACEMASE FAMILY"/>
    <property type="match status" value="1"/>
</dbReference>
<accession>A0A1G9QJI1</accession>
<dbReference type="PROSITE" id="PS00923">
    <property type="entry name" value="ASP_GLU_RACEMASE_1"/>
    <property type="match status" value="1"/>
</dbReference>
<comment type="similarity">
    <text evidence="1">Belongs to the aspartate/glutamate racemases family.</text>
</comment>
<name>A0A1G9QJI1_9FIRM</name>
<dbReference type="SUPFAM" id="SSF53681">
    <property type="entry name" value="Aspartate/glutamate racemase"/>
    <property type="match status" value="2"/>
</dbReference>
<dbReference type="PANTHER" id="PTHR21198">
    <property type="entry name" value="GLUTAMATE RACEMASE"/>
    <property type="match status" value="1"/>
</dbReference>
<dbReference type="InterPro" id="IPR015942">
    <property type="entry name" value="Asp/Glu/hydantoin_racemase"/>
</dbReference>
<evidence type="ECO:0000256" key="2">
    <source>
        <dbReference type="ARBA" id="ARBA00023235"/>
    </source>
</evidence>
<gene>
    <name evidence="3" type="ORF">SAMN04515677_105212</name>
</gene>
<sequence length="239" mass="26981">MKNNKTVGVMGGLGPMATVYFFDMVVRLTDATIDQDHIDMIIANRATTPDRTDYIIGNSSENPVDILIKDAKKLEQYGTDFLVITCNTAHYFYEKISNSVNIPVINIVEETVKYAKEKGHKKLGILATTGNVQTKLYQNMCEKYDIDYEVLDELKQKIVMDIIYKDIKSGKSADMNKFNVVIDYLKESNCDGAILGCTELSILKNDNNLDDEFYIDSLEVLARKTISACEKKSKKKEAI</sequence>
<evidence type="ECO:0000256" key="1">
    <source>
        <dbReference type="ARBA" id="ARBA00007847"/>
    </source>
</evidence>
<keyword evidence="2" id="KW-0413">Isomerase</keyword>
<evidence type="ECO:0000313" key="4">
    <source>
        <dbReference type="Proteomes" id="UP000199068"/>
    </source>
</evidence>
<evidence type="ECO:0000313" key="3">
    <source>
        <dbReference type="EMBL" id="SDM10445.1"/>
    </source>
</evidence>
<dbReference type="InterPro" id="IPR018187">
    <property type="entry name" value="Asp/Glu_racemase_AS_1"/>
</dbReference>
<organism evidence="3 4">
    <name type="scientific">Romboutsia lituseburensis DSM 797</name>
    <dbReference type="NCBI Taxonomy" id="1121325"/>
    <lineage>
        <taxon>Bacteria</taxon>
        <taxon>Bacillati</taxon>
        <taxon>Bacillota</taxon>
        <taxon>Clostridia</taxon>
        <taxon>Peptostreptococcales</taxon>
        <taxon>Peptostreptococcaceae</taxon>
        <taxon>Romboutsia</taxon>
    </lineage>
</organism>